<dbReference type="InterPro" id="IPR003593">
    <property type="entry name" value="AAA+_ATPase"/>
</dbReference>
<organism evidence="5 6">
    <name type="scientific">Glutamicibacter mishrai</name>
    <dbReference type="NCBI Taxonomy" id="1775880"/>
    <lineage>
        <taxon>Bacteria</taxon>
        <taxon>Bacillati</taxon>
        <taxon>Actinomycetota</taxon>
        <taxon>Actinomycetes</taxon>
        <taxon>Micrococcales</taxon>
        <taxon>Micrococcaceae</taxon>
        <taxon>Glutamicibacter</taxon>
    </lineage>
</organism>
<keyword evidence="2 3" id="KW-0067">ATP-binding</keyword>
<evidence type="ECO:0000256" key="3">
    <source>
        <dbReference type="PROSITE-ProRule" id="PRU00289"/>
    </source>
</evidence>
<dbReference type="PANTHER" id="PTHR22683:SF41">
    <property type="entry name" value="DNA TRANSLOCASE FTSK"/>
    <property type="match status" value="1"/>
</dbReference>
<dbReference type="SMART" id="SM00382">
    <property type="entry name" value="AAA"/>
    <property type="match status" value="2"/>
</dbReference>
<dbReference type="InterPro" id="IPR002543">
    <property type="entry name" value="FtsK_dom"/>
</dbReference>
<dbReference type="Pfam" id="PF01580">
    <property type="entry name" value="FtsK_SpoIIIE"/>
    <property type="match status" value="1"/>
</dbReference>
<evidence type="ECO:0000259" key="4">
    <source>
        <dbReference type="PROSITE" id="PS50901"/>
    </source>
</evidence>
<proteinExistence type="predicted"/>
<name>A0A6H0SH36_9MICC</name>
<dbReference type="PROSITE" id="PS50901">
    <property type="entry name" value="FTSK"/>
    <property type="match status" value="1"/>
</dbReference>
<dbReference type="GO" id="GO:0003677">
    <property type="term" value="F:DNA binding"/>
    <property type="evidence" value="ECO:0007669"/>
    <property type="project" value="InterPro"/>
</dbReference>
<dbReference type="EMBL" id="CP032549">
    <property type="protein sequence ID" value="QIV86698.1"/>
    <property type="molecule type" value="Genomic_DNA"/>
</dbReference>
<dbReference type="Gene3D" id="3.40.50.300">
    <property type="entry name" value="P-loop containing nucleotide triphosphate hydrolases"/>
    <property type="match status" value="2"/>
</dbReference>
<dbReference type="GO" id="GO:0005524">
    <property type="term" value="F:ATP binding"/>
    <property type="evidence" value="ECO:0007669"/>
    <property type="project" value="UniProtKB-UniRule"/>
</dbReference>
<evidence type="ECO:0000256" key="2">
    <source>
        <dbReference type="ARBA" id="ARBA00022840"/>
    </source>
</evidence>
<feature type="binding site" evidence="3">
    <location>
        <begin position="135"/>
        <end position="142"/>
    </location>
    <ligand>
        <name>ATP</name>
        <dbReference type="ChEBI" id="CHEBI:30616"/>
    </ligand>
</feature>
<keyword evidence="6" id="KW-1185">Reference proteome</keyword>
<evidence type="ECO:0000313" key="6">
    <source>
        <dbReference type="Proteomes" id="UP000502331"/>
    </source>
</evidence>
<dbReference type="Proteomes" id="UP000502331">
    <property type="component" value="Chromosome"/>
</dbReference>
<feature type="domain" description="FtsK" evidence="4">
    <location>
        <begin position="118"/>
        <end position="309"/>
    </location>
</feature>
<dbReference type="PANTHER" id="PTHR22683">
    <property type="entry name" value="SPORULATION PROTEIN RELATED"/>
    <property type="match status" value="1"/>
</dbReference>
<protein>
    <recommendedName>
        <fullName evidence="4">FtsK domain-containing protein</fullName>
    </recommendedName>
</protein>
<reference evidence="5 6" key="1">
    <citation type="submission" date="2018-09" db="EMBL/GenBank/DDBJ databases">
        <title>Glutamicibacter mishrai S5-52T (LMG 29155T = KCTC 39846T).</title>
        <authorList>
            <person name="Das S.K."/>
        </authorList>
    </citation>
    <scope>NUCLEOTIDE SEQUENCE [LARGE SCALE GENOMIC DNA]</scope>
    <source>
        <strain evidence="5 6">S5-52</strain>
    </source>
</reference>
<dbReference type="AlphaFoldDB" id="A0A6H0SH36"/>
<evidence type="ECO:0000313" key="5">
    <source>
        <dbReference type="EMBL" id="QIV86698.1"/>
    </source>
</evidence>
<sequence>MLSIVVIYKRYRRKKIHHGLPHETENGKVRVEDLRFGGTRVWEQPEAEGAALEENSGPNDQKRLVTSFISASHAAGIPAPRRPWLDDLSATIDLRDLAPDSDSKIPLALADIPEHQAQQTAWFEPDSDGHLLIYGTSGAGKSVALRSIAMAAGANPGAGAAAVYALEFGASSLRSLEALPHIGAVIGGDDTERIQRLFRTLAEHLDDRSDRYAAVNAASLSEYRQVTGNLDEPRIIVLIDGFGQFRSDWELGHGRGEFYQIFMRIVGEGRPLGVHVVATADRFGAVPTAISANITQRVVLRMADEQAYNVLGVARDVLSERSAPGRAIIKGHEAQIAVLGGTANVAEQTALATSWAEELRASGAPQAASIRSLPQVLDEAELPDAFNGQPVIGLSDATLGPCGFEPVGTFVVAGPPQSGKTTALRSMVNSLHRANPATQFFHIGGRRAELRGWRTWSGIANGPTEARQFAKDMLDLVADDSMPGKMVFVIENFAEFADSDAERPLKELLKAINRSDHFLIADGDINSLSSSFGLLGELKASRHGLALKPDAYDGDSLFKVPFPRVKRHEFPPGRGFMVQNGQRALVHLPLVEQ</sequence>
<dbReference type="InterPro" id="IPR027417">
    <property type="entry name" value="P-loop_NTPase"/>
</dbReference>
<accession>A0A6H0SH36</accession>
<gene>
    <name evidence="5" type="ORF">D3791_05850</name>
</gene>
<keyword evidence="1 3" id="KW-0547">Nucleotide-binding</keyword>
<evidence type="ECO:0000256" key="1">
    <source>
        <dbReference type="ARBA" id="ARBA00022741"/>
    </source>
</evidence>
<dbReference type="InterPro" id="IPR050206">
    <property type="entry name" value="FtsK/SpoIIIE/SftA"/>
</dbReference>
<dbReference type="SUPFAM" id="SSF52540">
    <property type="entry name" value="P-loop containing nucleoside triphosphate hydrolases"/>
    <property type="match status" value="2"/>
</dbReference>